<dbReference type="HOGENOM" id="CLU_394192_0_0_7"/>
<accession>F3YZF9</accession>
<dbReference type="Proteomes" id="UP000007844">
    <property type="component" value="Chromosome"/>
</dbReference>
<evidence type="ECO:0000256" key="2">
    <source>
        <dbReference type="ARBA" id="ARBA00022676"/>
    </source>
</evidence>
<protein>
    <submittedName>
        <fullName evidence="6">Glycosyl transferase group 1</fullName>
    </submittedName>
</protein>
<evidence type="ECO:0000313" key="6">
    <source>
        <dbReference type="EMBL" id="EGJ51988.1"/>
    </source>
</evidence>
<dbReference type="SUPFAM" id="SSF53756">
    <property type="entry name" value="UDP-Glycosyltransferase/glycogen phosphorylase"/>
    <property type="match status" value="1"/>
</dbReference>
<dbReference type="Pfam" id="PF00534">
    <property type="entry name" value="Glycos_transf_1"/>
    <property type="match status" value="1"/>
</dbReference>
<evidence type="ECO:0000259" key="5">
    <source>
        <dbReference type="Pfam" id="PF13439"/>
    </source>
</evidence>
<dbReference type="InterPro" id="IPR001296">
    <property type="entry name" value="Glyco_trans_1"/>
</dbReference>
<dbReference type="AlphaFoldDB" id="F3YZF9"/>
<organism evidence="6 7">
    <name type="scientific">Desulfocurvibacter africanus subsp. africanus str. Walvis Bay</name>
    <dbReference type="NCBI Taxonomy" id="690850"/>
    <lineage>
        <taxon>Bacteria</taxon>
        <taxon>Pseudomonadati</taxon>
        <taxon>Thermodesulfobacteriota</taxon>
        <taxon>Desulfovibrionia</taxon>
        <taxon>Desulfovibrionales</taxon>
        <taxon>Desulfovibrionaceae</taxon>
        <taxon>Desulfocurvibacter</taxon>
    </lineage>
</organism>
<dbReference type="RefSeq" id="WP_014261593.1">
    <property type="nucleotide sequence ID" value="NC_016629.1"/>
</dbReference>
<dbReference type="eggNOG" id="COG0438">
    <property type="taxonomic scope" value="Bacteria"/>
</dbReference>
<sequence length="673" mass="74118">MKILFVSHDAFPAGAQHSFARITGWMARNTDCSLFILSLSGGALLPKLQAIAPTLVLDAHLAPNASEDDVLKALLAFTAGKPDIIFGNTCVSGKIYPILARLGCPIITRIAELESALARYADGRTQEALFRHTNRFVAVSQATRANLARHGVPPERISVIRGFIENTATNLAQEQRHALLTEFNLAPDTTILWGCGSVSLRKGADLFLEVGERLQRKGLTNFHLFWVGPASDDNIGPFFLRKERSAARDLVTFLGPISSPCTLFQEGDVFLLTSREDPFPLVCLEAAERCVPSICFAASGGAPEFVGTDAGCIVEPMTPEAMAEKAFLLAKDEDLRKSLGRQARKKVLARHTGDTTGPLIHALCRAVAAVGRGHGCSTPPESVTGIIRTAGERTTQACRELLAHILPSECIHVVQARPFSQAIRKSFELALTEDRKWTFVLDADVLLRTEGLVELVDFAERQQANTFVVQGLVYDKFFGILRPAGIHLYRTKHLARGLTRIPAEGSTLRPESAMIDAMVRDGYLFWQTDAICGLHDFEQDYASIMKKCFLQARKHAEYLPHAMAWWEHRKAHDKDFMAALAGVQAGSNHQGEVFVDADFLSSCIRHALDTGNYPEKPLPDPAALGREYVQNQLAAVYADQLHLQLQNIMFPPARWKHVYGDKLLKRMQPGVGV</sequence>
<dbReference type="KEGG" id="daf:Desaf_3711"/>
<proteinExistence type="inferred from homology"/>
<name>F3YZF9_DESAF</name>
<dbReference type="Gene3D" id="3.40.50.2000">
    <property type="entry name" value="Glycogen Phosphorylase B"/>
    <property type="match status" value="2"/>
</dbReference>
<comment type="similarity">
    <text evidence="1">Belongs to the glycosyltransferase group 1 family. Glycosyltransferase 4 subfamily.</text>
</comment>
<feature type="domain" description="Glycosyltransferase subfamily 4-like N-terminal" evidence="5">
    <location>
        <begin position="71"/>
        <end position="164"/>
    </location>
</feature>
<dbReference type="Pfam" id="PF13439">
    <property type="entry name" value="Glyco_transf_4"/>
    <property type="match status" value="1"/>
</dbReference>
<dbReference type="CDD" id="cd03801">
    <property type="entry name" value="GT4_PimA-like"/>
    <property type="match status" value="1"/>
</dbReference>
<dbReference type="PANTHER" id="PTHR12526:SF640">
    <property type="entry name" value="COLANIC ACID BIOSYNTHESIS GLYCOSYLTRANSFERASE WCAL-RELATED"/>
    <property type="match status" value="1"/>
</dbReference>
<gene>
    <name evidence="6" type="ORF">Desaf_3711</name>
</gene>
<feature type="domain" description="Glycosyl transferase family 1" evidence="4">
    <location>
        <begin position="191"/>
        <end position="345"/>
    </location>
</feature>
<dbReference type="PANTHER" id="PTHR12526">
    <property type="entry name" value="GLYCOSYLTRANSFERASE"/>
    <property type="match status" value="1"/>
</dbReference>
<keyword evidence="2" id="KW-0328">Glycosyltransferase</keyword>
<dbReference type="GO" id="GO:0016757">
    <property type="term" value="F:glycosyltransferase activity"/>
    <property type="evidence" value="ECO:0007669"/>
    <property type="project" value="UniProtKB-KW"/>
</dbReference>
<evidence type="ECO:0000256" key="1">
    <source>
        <dbReference type="ARBA" id="ARBA00009481"/>
    </source>
</evidence>
<keyword evidence="7" id="KW-1185">Reference proteome</keyword>
<dbReference type="STRING" id="690850.Desaf_3711"/>
<keyword evidence="3 6" id="KW-0808">Transferase</keyword>
<evidence type="ECO:0000313" key="7">
    <source>
        <dbReference type="Proteomes" id="UP000007844"/>
    </source>
</evidence>
<reference evidence="6 7" key="1">
    <citation type="journal article" date="2011" name="J. Bacteriol.">
        <title>Genome sequence of the mercury-methylating and pleomorphic Desulfovibrio africanus Strain Walvis Bay.</title>
        <authorList>
            <person name="Brown S.D."/>
            <person name="Wall J.D."/>
            <person name="Kucken A.M."/>
            <person name="Gilmour C.C."/>
            <person name="Podar M."/>
            <person name="Brandt C.C."/>
            <person name="Teshima H."/>
            <person name="Detter J.C."/>
            <person name="Han C.S."/>
            <person name="Land M.L."/>
            <person name="Lucas S."/>
            <person name="Han J."/>
            <person name="Pennacchio L."/>
            <person name="Nolan M."/>
            <person name="Pitluck S."/>
            <person name="Woyke T."/>
            <person name="Goodwin L."/>
            <person name="Palumbo A.V."/>
            <person name="Elias D.A."/>
        </authorList>
    </citation>
    <scope>NUCLEOTIDE SEQUENCE [LARGE SCALE GENOMIC DNA]</scope>
    <source>
        <strain evidence="6 7">Walvis Bay</strain>
    </source>
</reference>
<dbReference type="InterPro" id="IPR028098">
    <property type="entry name" value="Glyco_trans_4-like_N"/>
</dbReference>
<evidence type="ECO:0000256" key="3">
    <source>
        <dbReference type="ARBA" id="ARBA00022679"/>
    </source>
</evidence>
<dbReference type="EMBL" id="CP003221">
    <property type="protein sequence ID" value="EGJ51988.1"/>
    <property type="molecule type" value="Genomic_DNA"/>
</dbReference>
<evidence type="ECO:0000259" key="4">
    <source>
        <dbReference type="Pfam" id="PF00534"/>
    </source>
</evidence>